<evidence type="ECO:0000256" key="2">
    <source>
        <dbReference type="SAM" id="Phobius"/>
    </source>
</evidence>
<feature type="transmembrane region" description="Helical" evidence="2">
    <location>
        <begin position="54"/>
        <end position="80"/>
    </location>
</feature>
<sequence>MALQMYHNAFKNAHIHRIFMTKSSGDHKGSVQEVRTWSPAEQFAPLATTFGRRLLLGVGSASLVAIGANFGGITSFLLGLSPENGRGLKLDVLYSIGGYSRCIDTNEGFEFIYPAKWVGDQTLLYRAVEKTESERALDPPSISTAKSNNRRQSISEPVVAFGPPGTSGELNVSVIVSPVPQDFSIEAFGGPKEVGEAVVRTITGSSRRPDVKGTLIESTLREDPTKNVKYYELEFRVESPSFQRHNVAVCCSQGGKLFTLNAQAPESAWPGVKSDFQAIAHSFSLTS</sequence>
<protein>
    <recommendedName>
        <fullName evidence="3">PsbP C-terminal domain-containing protein</fullName>
    </recommendedName>
</protein>
<evidence type="ECO:0000259" key="3">
    <source>
        <dbReference type="Pfam" id="PF01789"/>
    </source>
</evidence>
<dbReference type="GO" id="GO:0009654">
    <property type="term" value="C:photosystem II oxygen evolving complex"/>
    <property type="evidence" value="ECO:0007669"/>
    <property type="project" value="InterPro"/>
</dbReference>
<dbReference type="GO" id="GO:0005509">
    <property type="term" value="F:calcium ion binding"/>
    <property type="evidence" value="ECO:0007669"/>
    <property type="project" value="InterPro"/>
</dbReference>
<dbReference type="GO" id="GO:0015979">
    <property type="term" value="P:photosynthesis"/>
    <property type="evidence" value="ECO:0007669"/>
    <property type="project" value="InterPro"/>
</dbReference>
<proteinExistence type="predicted"/>
<keyword evidence="2" id="KW-0472">Membrane</keyword>
<gene>
    <name evidence="4" type="ORF">FSB_LOCUS58331</name>
</gene>
<keyword evidence="2" id="KW-1133">Transmembrane helix</keyword>
<dbReference type="NCBIfam" id="NF040946">
    <property type="entry name" value="PSII_PsbP"/>
    <property type="match status" value="1"/>
</dbReference>
<dbReference type="Gene3D" id="3.40.1000.10">
    <property type="entry name" value="Mog1/PsbP, alpha/beta/alpha sandwich"/>
    <property type="match status" value="1"/>
</dbReference>
<keyword evidence="2" id="KW-0812">Transmembrane</keyword>
<dbReference type="PANTHER" id="PTHR31407:SF16">
    <property type="entry name" value="PSBP DOMAIN-CONTAINING PROTEIN 7, CHLOROPLASTIC"/>
    <property type="match status" value="1"/>
</dbReference>
<dbReference type="EMBL" id="OIVN01006317">
    <property type="protein sequence ID" value="SPD30449.1"/>
    <property type="molecule type" value="Genomic_DNA"/>
</dbReference>
<dbReference type="InterPro" id="IPR016123">
    <property type="entry name" value="Mog1/PsbP_a/b/a-sand"/>
</dbReference>
<dbReference type="GO" id="GO:0019898">
    <property type="term" value="C:extrinsic component of membrane"/>
    <property type="evidence" value="ECO:0007669"/>
    <property type="project" value="InterPro"/>
</dbReference>
<name>A0A2N9J1X3_FAGSY</name>
<evidence type="ECO:0000313" key="4">
    <source>
        <dbReference type="EMBL" id="SPD30449.1"/>
    </source>
</evidence>
<accession>A0A2N9J1X3</accession>
<reference evidence="4" key="1">
    <citation type="submission" date="2018-02" db="EMBL/GenBank/DDBJ databases">
        <authorList>
            <person name="Cohen D.B."/>
            <person name="Kent A.D."/>
        </authorList>
    </citation>
    <scope>NUCLEOTIDE SEQUENCE</scope>
</reference>
<dbReference type="InterPro" id="IPR002683">
    <property type="entry name" value="PsbP_C"/>
</dbReference>
<feature type="domain" description="PsbP C-terminal" evidence="3">
    <location>
        <begin position="98"/>
        <end position="284"/>
    </location>
</feature>
<dbReference type="Pfam" id="PF01789">
    <property type="entry name" value="PsbP"/>
    <property type="match status" value="1"/>
</dbReference>
<organism evidence="4">
    <name type="scientific">Fagus sylvatica</name>
    <name type="common">Beechnut</name>
    <dbReference type="NCBI Taxonomy" id="28930"/>
    <lineage>
        <taxon>Eukaryota</taxon>
        <taxon>Viridiplantae</taxon>
        <taxon>Streptophyta</taxon>
        <taxon>Embryophyta</taxon>
        <taxon>Tracheophyta</taxon>
        <taxon>Spermatophyta</taxon>
        <taxon>Magnoliopsida</taxon>
        <taxon>eudicotyledons</taxon>
        <taxon>Gunneridae</taxon>
        <taxon>Pentapetalae</taxon>
        <taxon>rosids</taxon>
        <taxon>fabids</taxon>
        <taxon>Fagales</taxon>
        <taxon>Fagaceae</taxon>
        <taxon>Fagus</taxon>
    </lineage>
</organism>
<dbReference type="PANTHER" id="PTHR31407">
    <property type="match status" value="1"/>
</dbReference>
<feature type="region of interest" description="Disordered" evidence="1">
    <location>
        <begin position="135"/>
        <end position="155"/>
    </location>
</feature>
<dbReference type="AlphaFoldDB" id="A0A2N9J1X3"/>
<feature type="compositionally biased region" description="Polar residues" evidence="1">
    <location>
        <begin position="141"/>
        <end position="155"/>
    </location>
</feature>
<evidence type="ECO:0000256" key="1">
    <source>
        <dbReference type="SAM" id="MobiDB-lite"/>
    </source>
</evidence>
<dbReference type="SUPFAM" id="SSF55724">
    <property type="entry name" value="Mog1p/PsbP-like"/>
    <property type="match status" value="1"/>
</dbReference>